<dbReference type="Proteomes" id="UP000688137">
    <property type="component" value="Unassembled WGS sequence"/>
</dbReference>
<evidence type="ECO:0000313" key="1">
    <source>
        <dbReference type="EMBL" id="CAD8102592.1"/>
    </source>
</evidence>
<proteinExistence type="predicted"/>
<dbReference type="InterPro" id="IPR019734">
    <property type="entry name" value="TPR_rpt"/>
</dbReference>
<organism evidence="1 2">
    <name type="scientific">Paramecium primaurelia</name>
    <dbReference type="NCBI Taxonomy" id="5886"/>
    <lineage>
        <taxon>Eukaryota</taxon>
        <taxon>Sar</taxon>
        <taxon>Alveolata</taxon>
        <taxon>Ciliophora</taxon>
        <taxon>Intramacronucleata</taxon>
        <taxon>Oligohymenophorea</taxon>
        <taxon>Peniculida</taxon>
        <taxon>Parameciidae</taxon>
        <taxon>Paramecium</taxon>
    </lineage>
</organism>
<dbReference type="Pfam" id="PF13181">
    <property type="entry name" value="TPR_8"/>
    <property type="match status" value="1"/>
</dbReference>
<name>A0A8S1PH93_PARPR</name>
<dbReference type="AlphaFoldDB" id="A0A8S1PH93"/>
<reference evidence="1" key="1">
    <citation type="submission" date="2021-01" db="EMBL/GenBank/DDBJ databases">
        <authorList>
            <consortium name="Genoscope - CEA"/>
            <person name="William W."/>
        </authorList>
    </citation>
    <scope>NUCLEOTIDE SEQUENCE</scope>
</reference>
<keyword evidence="2" id="KW-1185">Reference proteome</keyword>
<dbReference type="EMBL" id="CAJJDM010000121">
    <property type="protein sequence ID" value="CAD8102592.1"/>
    <property type="molecule type" value="Genomic_DNA"/>
</dbReference>
<evidence type="ECO:0000313" key="2">
    <source>
        <dbReference type="Proteomes" id="UP000688137"/>
    </source>
</evidence>
<gene>
    <name evidence="1" type="ORF">PPRIM_AZ9-3.1.T1180187</name>
</gene>
<accession>A0A8S1PH93</accession>
<dbReference type="SMART" id="SM00028">
    <property type="entry name" value="TPR"/>
    <property type="match status" value="1"/>
</dbReference>
<comment type="caution">
    <text evidence="1">The sequence shown here is derived from an EMBL/GenBank/DDBJ whole genome shotgun (WGS) entry which is preliminary data.</text>
</comment>
<sequence length="113" mass="13483">MKQYDKALEDVNQSISINNNQAESYYQRATIYWRKSIFDPALQDCKKCVEIDTNFAMGFCRISFTKLGKKSKMKGQTQLQLFFKECRFFLQNPVLHMEQKKYSFNCQFNIFQS</sequence>
<protein>
    <submittedName>
        <fullName evidence="1">Uncharacterized protein</fullName>
    </submittedName>
</protein>